<evidence type="ECO:0000256" key="6">
    <source>
        <dbReference type="ARBA" id="ARBA00023004"/>
    </source>
</evidence>
<dbReference type="InterPro" id="IPR006555">
    <property type="entry name" value="ATP-dep_Helicase_C"/>
</dbReference>
<dbReference type="PROSITE" id="PS51193">
    <property type="entry name" value="HELICASE_ATP_BIND_2"/>
    <property type="match status" value="1"/>
</dbReference>
<evidence type="ECO:0000313" key="11">
    <source>
        <dbReference type="EMBL" id="EFP01008.1"/>
    </source>
</evidence>
<dbReference type="InterPro" id="IPR006554">
    <property type="entry name" value="Helicase-like_DEXD_c2"/>
</dbReference>
<evidence type="ECO:0000256" key="1">
    <source>
        <dbReference type="ARBA" id="ARBA00022723"/>
    </source>
</evidence>
<keyword evidence="8" id="KW-0413">Isomerase</keyword>
<dbReference type="InterPro" id="IPR002464">
    <property type="entry name" value="DNA/RNA_helicase_DEAH_CS"/>
</dbReference>
<dbReference type="InterPro" id="IPR010614">
    <property type="entry name" value="RAD3-like_helicase_DEAD"/>
</dbReference>
<dbReference type="GO" id="GO:0005634">
    <property type="term" value="C:nucleus"/>
    <property type="evidence" value="ECO:0007669"/>
    <property type="project" value="TreeGrafter"/>
</dbReference>
<proteinExistence type="predicted"/>
<evidence type="ECO:0000256" key="3">
    <source>
        <dbReference type="ARBA" id="ARBA00022801"/>
    </source>
</evidence>
<evidence type="ECO:0000259" key="10">
    <source>
        <dbReference type="PROSITE" id="PS51193"/>
    </source>
</evidence>
<dbReference type="EMBL" id="DS268441">
    <property type="protein sequence ID" value="EFP01008.1"/>
    <property type="molecule type" value="Genomic_DNA"/>
</dbReference>
<dbReference type="SMART" id="SM00491">
    <property type="entry name" value="HELICc2"/>
    <property type="match status" value="1"/>
</dbReference>
<dbReference type="PROSITE" id="PS00690">
    <property type="entry name" value="DEAH_ATP_HELICASE"/>
    <property type="match status" value="1"/>
</dbReference>
<dbReference type="Gene3D" id="3.40.50.300">
    <property type="entry name" value="P-loop containing nucleotide triphosphate hydrolases"/>
    <property type="match status" value="3"/>
</dbReference>
<dbReference type="Pfam" id="PF13307">
    <property type="entry name" value="Helicase_C_2"/>
    <property type="match status" value="1"/>
</dbReference>
<dbReference type="SUPFAM" id="SSF52540">
    <property type="entry name" value="P-loop containing nucleoside triphosphate hydrolases"/>
    <property type="match status" value="2"/>
</dbReference>
<feature type="compositionally biased region" description="Low complexity" evidence="9">
    <location>
        <begin position="624"/>
        <end position="640"/>
    </location>
</feature>
<dbReference type="InParanoid" id="E3MFE9"/>
<keyword evidence="5" id="KW-0067">ATP-binding</keyword>
<dbReference type="Proteomes" id="UP000008281">
    <property type="component" value="Unassembled WGS sequence"/>
</dbReference>
<keyword evidence="1" id="KW-0479">Metal-binding</keyword>
<dbReference type="OMA" id="FSNDNAR"/>
<dbReference type="InterPro" id="IPR014013">
    <property type="entry name" value="Helic_SF1/SF2_ATP-bd_DinG/Rad3"/>
</dbReference>
<keyword evidence="4" id="KW-0347">Helicase</keyword>
<dbReference type="FunFam" id="3.40.50.300:FF:003440">
    <property type="entry name" value="Deletions Of G-rich DNA"/>
    <property type="match status" value="1"/>
</dbReference>
<dbReference type="OrthoDB" id="19182at2759"/>
<feature type="domain" description="Helicase ATP-binding" evidence="10">
    <location>
        <begin position="78"/>
        <end position="446"/>
    </location>
</feature>
<keyword evidence="6" id="KW-0408">Iron</keyword>
<dbReference type="GO" id="GO:0051536">
    <property type="term" value="F:iron-sulfur cluster binding"/>
    <property type="evidence" value="ECO:0007669"/>
    <property type="project" value="UniProtKB-KW"/>
</dbReference>
<keyword evidence="12" id="KW-1185">Reference proteome</keyword>
<name>E3MFE9_CAERE</name>
<evidence type="ECO:0000256" key="5">
    <source>
        <dbReference type="ARBA" id="ARBA00022840"/>
    </source>
</evidence>
<dbReference type="GO" id="GO:0005524">
    <property type="term" value="F:ATP binding"/>
    <property type="evidence" value="ECO:0007669"/>
    <property type="project" value="UniProtKB-KW"/>
</dbReference>
<dbReference type="SMART" id="SM00488">
    <property type="entry name" value="DEXDc2"/>
    <property type="match status" value="1"/>
</dbReference>
<dbReference type="AlphaFoldDB" id="E3MFE9"/>
<protein>
    <submittedName>
        <fullName evidence="11">CRE-DOG-1 protein</fullName>
    </submittedName>
</protein>
<dbReference type="GO" id="GO:1990918">
    <property type="term" value="P:double-strand break repair involved in meiotic recombination"/>
    <property type="evidence" value="ECO:0007669"/>
    <property type="project" value="TreeGrafter"/>
</dbReference>
<evidence type="ECO:0000313" key="12">
    <source>
        <dbReference type="Proteomes" id="UP000008281"/>
    </source>
</evidence>
<dbReference type="eggNOG" id="KOG1132">
    <property type="taxonomic scope" value="Eukaryota"/>
</dbReference>
<evidence type="ECO:0000256" key="9">
    <source>
        <dbReference type="SAM" id="MobiDB-lite"/>
    </source>
</evidence>
<sequence>MSAEQFFGLFKKQKGRNTPSVRKPFKVKREDGGGDSEDPNVPKTHEIAPEIVKKSRAGKRKRIEIKNDDFNQLMMQSVPVRYPKGLTLYPTQKLMIVRIIKAIQNSENVLGESPTGSGKTMALLSSTCAWLKQYMDQKKESREKCAIHGDGAFGGNMKYEETEDTIKEEMNETRDVKPMVPVKNENLFEDEWKDDFIAHSIPAAGVKIEEKPDVKPEVKKEPSEKAAQAECTCLPRVRIYYGTRTHKQIAQVVKEFSRLPYANIIKHTILASRDQSCIHPLARKQPDISQFCKEINSANGIGCSFKSAMRPKFEKAQPLRDHLRNNGSVVFDIEQVVETLALSYPQICPYFSTNRVLTQDADLIFCPFSYLVDPLIRNSSDVHIKNSIVILDEAHNIEDTCRDAASFSFTEKELDDSLLSLRLKKVAIDQVNANKTPEDALHQTPDLTIELNEFRQHLLYLELLILEMLRWVRHVAQDARKPARGGMDGFKTCTLSSGNLFSSLTNAENGIDLFTPPKTPKYDAISVSYNLILIFQSFNTLLSLILTSLFQVAFSGVTKHNEPEMQHMDQFKPSATAIVCIEKWLYFQSFFGNQQYQPTYRLNVSIEPINQTGRFNRTFDGDLSMSSSFSSTPSLKTRSSAGPRNMQYKEENPWLQENDDDEWKDPSISQTGHKAISEGCKTTISLWCMSPALSFYDAFSETRSIILASGTLCPMDTLKTELGMEFKQQVEGDQVISPDNIFAAVIPFGPHGNRITCTFRNTSDPSSPFYEEIASIIKYVCMHVPAGILCFLPSYRVLEQLKTCMLRNHSMKHIQTKKVVLFEPRKSSELTAVMDEFDSAIFHPTNFGESINGALMFAVFRGKVSEGIDFADDRARVVISVGIPYPNAMDDQVNAKKSYNDQNSKDLGILTGDEWYTTQAYRALNQALGRCLRHKNDWGAMLLIDDRLERQTEKIMTGATSARVSKWIRAQLKNYRDFKQFNQNFRVFIEGRQNVNNVKKEKEDIVDE</sequence>
<keyword evidence="3" id="KW-0378">Hydrolase</keyword>
<dbReference type="GO" id="GO:0006289">
    <property type="term" value="P:nucleotide-excision repair"/>
    <property type="evidence" value="ECO:0007669"/>
    <property type="project" value="TreeGrafter"/>
</dbReference>
<dbReference type="GO" id="GO:0046872">
    <property type="term" value="F:metal ion binding"/>
    <property type="evidence" value="ECO:0007669"/>
    <property type="project" value="UniProtKB-KW"/>
</dbReference>
<reference evidence="11" key="1">
    <citation type="submission" date="2007-07" db="EMBL/GenBank/DDBJ databases">
        <title>PCAP assembly of the Caenorhabditis remanei genome.</title>
        <authorList>
            <consortium name="The Caenorhabditis remanei Sequencing Consortium"/>
            <person name="Wilson R.K."/>
        </authorList>
    </citation>
    <scope>NUCLEOTIDE SEQUENCE [LARGE SCALE GENOMIC DNA]</scope>
    <source>
        <strain evidence="11">PB4641</strain>
    </source>
</reference>
<keyword evidence="7" id="KW-0411">Iron-sulfur</keyword>
<dbReference type="GO" id="GO:0016818">
    <property type="term" value="F:hydrolase activity, acting on acid anhydrides, in phosphorus-containing anhydrides"/>
    <property type="evidence" value="ECO:0007669"/>
    <property type="project" value="InterPro"/>
</dbReference>
<dbReference type="STRING" id="31234.E3MFE9"/>
<dbReference type="PANTHER" id="PTHR11472">
    <property type="entry name" value="DNA REPAIR DEAD HELICASE RAD3/XP-D SUBFAMILY MEMBER"/>
    <property type="match status" value="1"/>
</dbReference>
<evidence type="ECO:0000256" key="7">
    <source>
        <dbReference type="ARBA" id="ARBA00023014"/>
    </source>
</evidence>
<dbReference type="InterPro" id="IPR045028">
    <property type="entry name" value="DinG/Rad3-like"/>
</dbReference>
<gene>
    <name evidence="11" type="primary">Cre-dog-1</name>
    <name evidence="11" type="ORF">CRE_20757</name>
</gene>
<dbReference type="Pfam" id="PF06733">
    <property type="entry name" value="DEAD_2"/>
    <property type="match status" value="1"/>
</dbReference>
<feature type="region of interest" description="Disordered" evidence="9">
    <location>
        <begin position="624"/>
        <end position="670"/>
    </location>
</feature>
<evidence type="ECO:0000256" key="4">
    <source>
        <dbReference type="ARBA" id="ARBA00022806"/>
    </source>
</evidence>
<keyword evidence="2" id="KW-0547">Nucleotide-binding</keyword>
<evidence type="ECO:0000256" key="8">
    <source>
        <dbReference type="ARBA" id="ARBA00023235"/>
    </source>
</evidence>
<evidence type="ECO:0000256" key="2">
    <source>
        <dbReference type="ARBA" id="ARBA00022741"/>
    </source>
</evidence>
<dbReference type="FunCoup" id="E3MFE9">
    <property type="interactions" value="1476"/>
</dbReference>
<dbReference type="GO" id="GO:0003677">
    <property type="term" value="F:DNA binding"/>
    <property type="evidence" value="ECO:0007669"/>
    <property type="project" value="InterPro"/>
</dbReference>
<organism evidence="12">
    <name type="scientific">Caenorhabditis remanei</name>
    <name type="common">Caenorhabditis vulgaris</name>
    <dbReference type="NCBI Taxonomy" id="31234"/>
    <lineage>
        <taxon>Eukaryota</taxon>
        <taxon>Metazoa</taxon>
        <taxon>Ecdysozoa</taxon>
        <taxon>Nematoda</taxon>
        <taxon>Chromadorea</taxon>
        <taxon>Rhabditida</taxon>
        <taxon>Rhabditina</taxon>
        <taxon>Rhabditomorpha</taxon>
        <taxon>Rhabditoidea</taxon>
        <taxon>Rhabditidae</taxon>
        <taxon>Peloderinae</taxon>
        <taxon>Caenorhabditis</taxon>
    </lineage>
</organism>
<dbReference type="FunFam" id="3.40.50.300:FF:003493">
    <property type="entry name" value="Predicted protein"/>
    <property type="match status" value="1"/>
</dbReference>
<dbReference type="InterPro" id="IPR027417">
    <property type="entry name" value="P-loop_NTPase"/>
</dbReference>
<dbReference type="GO" id="GO:0003678">
    <property type="term" value="F:DNA helicase activity"/>
    <property type="evidence" value="ECO:0007669"/>
    <property type="project" value="InterPro"/>
</dbReference>
<accession>E3MFE9</accession>
<dbReference type="HOGENOM" id="CLU_006515_1_0_1"/>
<dbReference type="CDD" id="cd18788">
    <property type="entry name" value="SF2_C_XPD"/>
    <property type="match status" value="1"/>
</dbReference>
<feature type="region of interest" description="Disordered" evidence="9">
    <location>
        <begin position="13"/>
        <end position="50"/>
    </location>
</feature>
<dbReference type="PANTHER" id="PTHR11472:SF47">
    <property type="entry name" value="FANCONI ANEMIA GROUP J PROTEIN"/>
    <property type="match status" value="1"/>
</dbReference>